<name>X1IUB9_9ZZZZ</name>
<sequence>MIETLRHQEAFEYYYILGDKRKLVEVARQFNVSVQSTNRWNKEFGWQGRIVERDNKIAHRLAEKINTKLIRDKVKDLQLVEIAKTVWAQQLTGEIKIECPSCKHKHSILIPNLKAQFRDLDTFIRLSEFLSGEADSRPEQVIRLEYV</sequence>
<feature type="non-terminal residue" evidence="1">
    <location>
        <position position="147"/>
    </location>
</feature>
<gene>
    <name evidence="1" type="ORF">S03H2_56080</name>
</gene>
<comment type="caution">
    <text evidence="1">The sequence shown here is derived from an EMBL/GenBank/DDBJ whole genome shotgun (WGS) entry which is preliminary data.</text>
</comment>
<dbReference type="AlphaFoldDB" id="X1IUB9"/>
<dbReference type="EMBL" id="BARU01035865">
    <property type="protein sequence ID" value="GAH85312.1"/>
    <property type="molecule type" value="Genomic_DNA"/>
</dbReference>
<protein>
    <submittedName>
        <fullName evidence="1">Uncharacterized protein</fullName>
    </submittedName>
</protein>
<evidence type="ECO:0000313" key="1">
    <source>
        <dbReference type="EMBL" id="GAH85312.1"/>
    </source>
</evidence>
<reference evidence="1" key="1">
    <citation type="journal article" date="2014" name="Front. Microbiol.">
        <title>High frequency of phylogenetically diverse reductive dehalogenase-homologous genes in deep subseafloor sedimentary metagenomes.</title>
        <authorList>
            <person name="Kawai M."/>
            <person name="Futagami T."/>
            <person name="Toyoda A."/>
            <person name="Takaki Y."/>
            <person name="Nishi S."/>
            <person name="Hori S."/>
            <person name="Arai W."/>
            <person name="Tsubouchi T."/>
            <person name="Morono Y."/>
            <person name="Uchiyama I."/>
            <person name="Ito T."/>
            <person name="Fujiyama A."/>
            <person name="Inagaki F."/>
            <person name="Takami H."/>
        </authorList>
    </citation>
    <scope>NUCLEOTIDE SEQUENCE</scope>
    <source>
        <strain evidence="1">Expedition CK06-06</strain>
    </source>
</reference>
<accession>X1IUB9</accession>
<proteinExistence type="predicted"/>
<organism evidence="1">
    <name type="scientific">marine sediment metagenome</name>
    <dbReference type="NCBI Taxonomy" id="412755"/>
    <lineage>
        <taxon>unclassified sequences</taxon>
        <taxon>metagenomes</taxon>
        <taxon>ecological metagenomes</taxon>
    </lineage>
</organism>